<evidence type="ECO:0000256" key="1">
    <source>
        <dbReference type="SAM" id="Phobius"/>
    </source>
</evidence>
<gene>
    <name evidence="2" type="ORF">BdWA1_001902</name>
</gene>
<protein>
    <submittedName>
        <fullName evidence="2">Uncharacterized protein</fullName>
    </submittedName>
</protein>
<dbReference type="EMBL" id="JALLKP010000002">
    <property type="protein sequence ID" value="KAK2196653.1"/>
    <property type="molecule type" value="Genomic_DNA"/>
</dbReference>
<reference evidence="2" key="1">
    <citation type="journal article" date="2023" name="Nat. Microbiol.">
        <title>Babesia duncani multi-omics identifies virulence factors and drug targets.</title>
        <authorList>
            <person name="Singh P."/>
            <person name="Lonardi S."/>
            <person name="Liang Q."/>
            <person name="Vydyam P."/>
            <person name="Khabirova E."/>
            <person name="Fang T."/>
            <person name="Gihaz S."/>
            <person name="Thekkiniath J."/>
            <person name="Munshi M."/>
            <person name="Abel S."/>
            <person name="Ciampossin L."/>
            <person name="Batugedara G."/>
            <person name="Gupta M."/>
            <person name="Lu X.M."/>
            <person name="Lenz T."/>
            <person name="Chakravarty S."/>
            <person name="Cornillot E."/>
            <person name="Hu Y."/>
            <person name="Ma W."/>
            <person name="Gonzalez L.M."/>
            <person name="Sanchez S."/>
            <person name="Estrada K."/>
            <person name="Sanchez-Flores A."/>
            <person name="Montero E."/>
            <person name="Harb O.S."/>
            <person name="Le Roch K.G."/>
            <person name="Mamoun C.B."/>
        </authorList>
    </citation>
    <scope>NUCLEOTIDE SEQUENCE</scope>
    <source>
        <strain evidence="2">WA1</strain>
    </source>
</reference>
<dbReference type="GeneID" id="94336200"/>
<keyword evidence="3" id="KW-1185">Reference proteome</keyword>
<accession>A0AAD9PKT4</accession>
<name>A0AAD9PKT4_9APIC</name>
<dbReference type="Proteomes" id="UP001214638">
    <property type="component" value="Unassembled WGS sequence"/>
</dbReference>
<dbReference type="KEGG" id="bdw:94336200"/>
<keyword evidence="1" id="KW-1133">Transmembrane helix</keyword>
<evidence type="ECO:0000313" key="3">
    <source>
        <dbReference type="Proteomes" id="UP001214638"/>
    </source>
</evidence>
<evidence type="ECO:0000313" key="2">
    <source>
        <dbReference type="EMBL" id="KAK2196653.1"/>
    </source>
</evidence>
<feature type="transmembrane region" description="Helical" evidence="1">
    <location>
        <begin position="12"/>
        <end position="29"/>
    </location>
</feature>
<keyword evidence="1" id="KW-0812">Transmembrane</keyword>
<organism evidence="2 3">
    <name type="scientific">Babesia duncani</name>
    <dbReference type="NCBI Taxonomy" id="323732"/>
    <lineage>
        <taxon>Eukaryota</taxon>
        <taxon>Sar</taxon>
        <taxon>Alveolata</taxon>
        <taxon>Apicomplexa</taxon>
        <taxon>Aconoidasida</taxon>
        <taxon>Piroplasmida</taxon>
        <taxon>Babesiidae</taxon>
        <taxon>Babesia</taxon>
    </lineage>
</organism>
<dbReference type="AlphaFoldDB" id="A0AAD9PKT4"/>
<dbReference type="RefSeq" id="XP_067803495.1">
    <property type="nucleotide sequence ID" value="XM_067946931.1"/>
</dbReference>
<sequence length="448" mass="51552">MLLILNTFRISRFFISLDVIVCTIVYLYLHSISAVYLCYNNGGFLKGYGITVYRSNRITKAVKRPSTSFIRNGHVNGLKYNIINQGTPNVYQLNFRNVIVNIIKPTKSNFSIGLLDGTFSWINEALGGGWYVPPIPTGKKSSQILRENGGPIQTEEETASFFRIIGVNENSTLVDISNAFYDALNAMPEDMHESLHKSFSEYMRKQFLGAFEHLESFMDKGTESWSEYWNPKRDILGNITDNSDENFTEDMDILEKMPPELFTERDKKEWEKNNTRFRKMMRKLDLPGLVRITSDFKNRCIRCCKTMVPVMLMGCVPKLSPLSMSLQVLFASKFMLDGDRELILKEQNELPTQDVEPALLVRRSLSARTFVTTLIVLLHSSLGIILSKIFIEFTDILDFITPDIFKTLVVNASLILSALIYDTSNMTPLQQQKRREEEYKQMFDREED</sequence>
<comment type="caution">
    <text evidence="2">The sequence shown here is derived from an EMBL/GenBank/DDBJ whole genome shotgun (WGS) entry which is preliminary data.</text>
</comment>
<keyword evidence="1" id="KW-0472">Membrane</keyword>
<proteinExistence type="predicted"/>